<dbReference type="AlphaFoldDB" id="A0A1D7QHL1"/>
<dbReference type="PANTHER" id="PTHR46401:SF2">
    <property type="entry name" value="GLYCOSYLTRANSFERASE WBBK-RELATED"/>
    <property type="match status" value="1"/>
</dbReference>
<dbReference type="Gene3D" id="3.40.50.2000">
    <property type="entry name" value="Glycogen Phosphorylase B"/>
    <property type="match status" value="2"/>
</dbReference>
<evidence type="ECO:0000313" key="4">
    <source>
        <dbReference type="EMBL" id="AOM78147.1"/>
    </source>
</evidence>
<dbReference type="GO" id="GO:0009103">
    <property type="term" value="P:lipopolysaccharide biosynthetic process"/>
    <property type="evidence" value="ECO:0007669"/>
    <property type="project" value="TreeGrafter"/>
</dbReference>
<dbReference type="EMBL" id="CP017141">
    <property type="protein sequence ID" value="AOM78147.1"/>
    <property type="molecule type" value="Genomic_DNA"/>
</dbReference>
<dbReference type="SUPFAM" id="SSF53756">
    <property type="entry name" value="UDP-Glycosyltransferase/glycogen phosphorylase"/>
    <property type="match status" value="1"/>
</dbReference>
<proteinExistence type="predicted"/>
<keyword evidence="1 4" id="KW-0808">Transferase</keyword>
<evidence type="ECO:0000259" key="2">
    <source>
        <dbReference type="Pfam" id="PF00534"/>
    </source>
</evidence>
<keyword evidence="4" id="KW-0328">Glycosyltransferase</keyword>
<keyword evidence="5" id="KW-1185">Reference proteome</keyword>
<dbReference type="InterPro" id="IPR001296">
    <property type="entry name" value="Glyco_trans_1"/>
</dbReference>
<organism evidence="4 5">
    <name type="scientific">Pedobacter steynii</name>
    <dbReference type="NCBI Taxonomy" id="430522"/>
    <lineage>
        <taxon>Bacteria</taxon>
        <taxon>Pseudomonadati</taxon>
        <taxon>Bacteroidota</taxon>
        <taxon>Sphingobacteriia</taxon>
        <taxon>Sphingobacteriales</taxon>
        <taxon>Sphingobacteriaceae</taxon>
        <taxon>Pedobacter</taxon>
    </lineage>
</organism>
<dbReference type="KEGG" id="psty:BFS30_13800"/>
<gene>
    <name evidence="4" type="ORF">BFS30_13800</name>
</gene>
<dbReference type="Pfam" id="PF13439">
    <property type="entry name" value="Glyco_transf_4"/>
    <property type="match status" value="1"/>
</dbReference>
<evidence type="ECO:0000313" key="5">
    <source>
        <dbReference type="Proteomes" id="UP000094313"/>
    </source>
</evidence>
<feature type="domain" description="Glycosyl transferase family 1" evidence="2">
    <location>
        <begin position="197"/>
        <end position="346"/>
    </location>
</feature>
<dbReference type="Pfam" id="PF00534">
    <property type="entry name" value="Glycos_transf_1"/>
    <property type="match status" value="1"/>
</dbReference>
<name>A0A1D7QHL1_9SPHI</name>
<dbReference type="OrthoDB" id="9801609at2"/>
<dbReference type="GO" id="GO:0016757">
    <property type="term" value="F:glycosyltransferase activity"/>
    <property type="evidence" value="ECO:0007669"/>
    <property type="project" value="UniProtKB-KW"/>
</dbReference>
<dbReference type="RefSeq" id="WP_069379812.1">
    <property type="nucleotide sequence ID" value="NZ_CP017141.1"/>
</dbReference>
<sequence>MKIGFDGKRATNNLTGLGNYSRSLIAQLAEFFPQNQYFVYSQKVKEHPQIRHFLNARGIRSRLPDQPGLFWRTSGIKKQLIKENIDLFHGLSHEVPLGIQNSGIPSIVTIHDLIFLKFPHYFGRIDRFIYRLKAKYSCKHADKIIAISECTKRDIIEFFHTDPNKIEVIYQSCDDSFKSPASEETKQGVRIKNHLPSRYILNVGTVETRKNLLTLIKALPQVHPDYQLVVVGKRTPYADLVYQEIERLGLKDRVLFLQNVPFDELPSIYQMADAFVYPSLYEGFGIPIIEALYSGIPVIAATGSCLEEAGGEDSLYVSPLDHTALASGINTVLNTPALAEKMKIKGLEYVQKFNTKVITQDLMNVYNQVLSTHQK</sequence>
<evidence type="ECO:0000256" key="1">
    <source>
        <dbReference type="ARBA" id="ARBA00022679"/>
    </source>
</evidence>
<dbReference type="CDD" id="cd03809">
    <property type="entry name" value="GT4_MtfB-like"/>
    <property type="match status" value="1"/>
</dbReference>
<protein>
    <submittedName>
        <fullName evidence="4">Mannosyltransferase</fullName>
    </submittedName>
</protein>
<evidence type="ECO:0000259" key="3">
    <source>
        <dbReference type="Pfam" id="PF13439"/>
    </source>
</evidence>
<dbReference type="PANTHER" id="PTHR46401">
    <property type="entry name" value="GLYCOSYLTRANSFERASE WBBK-RELATED"/>
    <property type="match status" value="1"/>
</dbReference>
<accession>A0A1D7QHL1</accession>
<dbReference type="InterPro" id="IPR028098">
    <property type="entry name" value="Glyco_trans_4-like_N"/>
</dbReference>
<reference evidence="4 5" key="1">
    <citation type="submission" date="2016-08" db="EMBL/GenBank/DDBJ databases">
        <authorList>
            <person name="Seilhamer J.J."/>
        </authorList>
    </citation>
    <scope>NUCLEOTIDE SEQUENCE [LARGE SCALE GENOMIC DNA]</scope>
    <source>
        <strain evidence="4 5">DX4</strain>
    </source>
</reference>
<feature type="domain" description="Glycosyltransferase subfamily 4-like N-terminal" evidence="3">
    <location>
        <begin position="16"/>
        <end position="174"/>
    </location>
</feature>
<dbReference type="Proteomes" id="UP000094313">
    <property type="component" value="Chromosome"/>
</dbReference>